<proteinExistence type="predicted"/>
<evidence type="ECO:0000256" key="5">
    <source>
        <dbReference type="ARBA" id="ARBA00022989"/>
    </source>
</evidence>
<evidence type="ECO:0000313" key="10">
    <source>
        <dbReference type="Proteomes" id="UP000198878"/>
    </source>
</evidence>
<dbReference type="PANTHER" id="PTHR42718">
    <property type="entry name" value="MAJOR FACILITATOR SUPERFAMILY MULTIDRUG TRANSPORTER MFSC"/>
    <property type="match status" value="1"/>
</dbReference>
<feature type="transmembrane region" description="Helical" evidence="7">
    <location>
        <begin position="371"/>
        <end position="393"/>
    </location>
</feature>
<feature type="transmembrane region" description="Helical" evidence="7">
    <location>
        <begin position="414"/>
        <end position="434"/>
    </location>
</feature>
<dbReference type="InterPro" id="IPR036259">
    <property type="entry name" value="MFS_trans_sf"/>
</dbReference>
<feature type="transmembrane region" description="Helical" evidence="7">
    <location>
        <begin position="440"/>
        <end position="459"/>
    </location>
</feature>
<feature type="transmembrane region" description="Helical" evidence="7">
    <location>
        <begin position="210"/>
        <end position="228"/>
    </location>
</feature>
<feature type="transmembrane region" description="Helical" evidence="7">
    <location>
        <begin position="341"/>
        <end position="359"/>
    </location>
</feature>
<keyword evidence="6 7" id="KW-0472">Membrane</keyword>
<feature type="transmembrane region" description="Helical" evidence="7">
    <location>
        <begin position="89"/>
        <end position="112"/>
    </location>
</feature>
<dbReference type="InterPro" id="IPR011701">
    <property type="entry name" value="MFS"/>
</dbReference>
<dbReference type="PANTHER" id="PTHR42718:SF46">
    <property type="entry name" value="BLR6921 PROTEIN"/>
    <property type="match status" value="1"/>
</dbReference>
<dbReference type="RefSeq" id="WP_158104082.1">
    <property type="nucleotide sequence ID" value="NZ_FNUJ01000018.1"/>
</dbReference>
<evidence type="ECO:0000256" key="2">
    <source>
        <dbReference type="ARBA" id="ARBA00022448"/>
    </source>
</evidence>
<dbReference type="AlphaFoldDB" id="A0A1H5RI81"/>
<feature type="transmembrane region" description="Helical" evidence="7">
    <location>
        <begin position="310"/>
        <end position="329"/>
    </location>
</feature>
<keyword evidence="5 7" id="KW-1133">Transmembrane helix</keyword>
<protein>
    <submittedName>
        <fullName evidence="9">Drug resistance transporter, EmrB/QacA subfamily</fullName>
    </submittedName>
</protein>
<dbReference type="GO" id="GO:0005886">
    <property type="term" value="C:plasma membrane"/>
    <property type="evidence" value="ECO:0007669"/>
    <property type="project" value="UniProtKB-SubCell"/>
</dbReference>
<name>A0A1H5RI81_9PSEU</name>
<feature type="transmembrane region" description="Helical" evidence="7">
    <location>
        <begin position="278"/>
        <end position="298"/>
    </location>
</feature>
<dbReference type="GO" id="GO:0022857">
    <property type="term" value="F:transmembrane transporter activity"/>
    <property type="evidence" value="ECO:0007669"/>
    <property type="project" value="InterPro"/>
</dbReference>
<keyword evidence="3" id="KW-1003">Cell membrane</keyword>
<gene>
    <name evidence="9" type="ORF">SAMN05421837_1187</name>
</gene>
<feature type="domain" description="Major facilitator superfamily (MFS) profile" evidence="8">
    <location>
        <begin position="23"/>
        <end position="461"/>
    </location>
</feature>
<dbReference type="Gene3D" id="1.20.1250.20">
    <property type="entry name" value="MFS general substrate transporter like domains"/>
    <property type="match status" value="1"/>
</dbReference>
<evidence type="ECO:0000256" key="1">
    <source>
        <dbReference type="ARBA" id="ARBA00004651"/>
    </source>
</evidence>
<feature type="transmembrane region" description="Helical" evidence="7">
    <location>
        <begin position="118"/>
        <end position="139"/>
    </location>
</feature>
<keyword evidence="10" id="KW-1185">Reference proteome</keyword>
<dbReference type="PRINTS" id="PR01036">
    <property type="entry name" value="TCRTETB"/>
</dbReference>
<evidence type="ECO:0000256" key="6">
    <source>
        <dbReference type="ARBA" id="ARBA00023136"/>
    </source>
</evidence>
<keyword evidence="4 7" id="KW-0812">Transmembrane</keyword>
<dbReference type="OrthoDB" id="4325372at2"/>
<dbReference type="SUPFAM" id="SSF103473">
    <property type="entry name" value="MFS general substrate transporter"/>
    <property type="match status" value="1"/>
</dbReference>
<evidence type="ECO:0000256" key="4">
    <source>
        <dbReference type="ARBA" id="ARBA00022692"/>
    </source>
</evidence>
<keyword evidence="2" id="KW-0813">Transport</keyword>
<feature type="transmembrane region" description="Helical" evidence="7">
    <location>
        <begin position="176"/>
        <end position="198"/>
    </location>
</feature>
<dbReference type="Gene3D" id="1.20.1720.10">
    <property type="entry name" value="Multidrug resistance protein D"/>
    <property type="match status" value="1"/>
</dbReference>
<dbReference type="Proteomes" id="UP000198878">
    <property type="component" value="Unassembled WGS sequence"/>
</dbReference>
<dbReference type="CDD" id="cd17321">
    <property type="entry name" value="MFS_MMR_MDR_like"/>
    <property type="match status" value="1"/>
</dbReference>
<evidence type="ECO:0000259" key="8">
    <source>
        <dbReference type="PROSITE" id="PS50850"/>
    </source>
</evidence>
<evidence type="ECO:0000256" key="3">
    <source>
        <dbReference type="ARBA" id="ARBA00022475"/>
    </source>
</evidence>
<dbReference type="EMBL" id="FNUJ01000018">
    <property type="protein sequence ID" value="SEF38056.1"/>
    <property type="molecule type" value="Genomic_DNA"/>
</dbReference>
<feature type="transmembrane region" description="Helical" evidence="7">
    <location>
        <begin position="240"/>
        <end position="257"/>
    </location>
</feature>
<dbReference type="InterPro" id="IPR020846">
    <property type="entry name" value="MFS_dom"/>
</dbReference>
<accession>A0A1H5RI81</accession>
<evidence type="ECO:0000313" key="9">
    <source>
        <dbReference type="EMBL" id="SEF38056.1"/>
    </source>
</evidence>
<sequence>MTFSHAEAAEIGSRLRSRMRWAGIAMLSLSQLVLSVDTSVVNVALPRIQSALGFSSAGLSWVVTAYALAFGGLVLLSGRIGAIIGPRRALLLGTAIFVIGSALGGLASSPGILVTARAIQGVGAALAAPSTLVLIMGITEPGTQRARAMSFFVAALGSGAAIGLVLGGVLTTTLGWRWVMFVNVPLGLFVLAGVRWTVPRLPRATARLDLMGAVSSTVAMAALVYGLTLAASDGWSSTRTLSSFTVAIVALGILIAAERRHPSPVLPLGFFSRMRSAAPFLAMLLIPAGQFGFLYFAALFTQDALGYSPLLTGLVVLPFTAALVLVNVVVPRLVARFGERVTGGAGMAALTLGLLWMSLLDASSTFLSGLLGPFLVLGVGAGLTVAPLTSVLLAQGPEERLSAASSLNQGLQQLGGAVGLASLTTVFTAAGGGVDGITTALLAGTAFPALAFLLFTTGARRIGDTR</sequence>
<organism evidence="9 10">
    <name type="scientific">Amycolatopsis pretoriensis</name>
    <dbReference type="NCBI Taxonomy" id="218821"/>
    <lineage>
        <taxon>Bacteria</taxon>
        <taxon>Bacillati</taxon>
        <taxon>Actinomycetota</taxon>
        <taxon>Actinomycetes</taxon>
        <taxon>Pseudonocardiales</taxon>
        <taxon>Pseudonocardiaceae</taxon>
        <taxon>Amycolatopsis</taxon>
    </lineage>
</organism>
<reference evidence="10" key="1">
    <citation type="submission" date="2016-10" db="EMBL/GenBank/DDBJ databases">
        <authorList>
            <person name="Varghese N."/>
            <person name="Submissions S."/>
        </authorList>
    </citation>
    <scope>NUCLEOTIDE SEQUENCE [LARGE SCALE GENOMIC DNA]</scope>
    <source>
        <strain evidence="10">DSM 44654</strain>
    </source>
</reference>
<feature type="transmembrane region" description="Helical" evidence="7">
    <location>
        <begin position="151"/>
        <end position="170"/>
    </location>
</feature>
<dbReference type="PROSITE" id="PS50850">
    <property type="entry name" value="MFS"/>
    <property type="match status" value="1"/>
</dbReference>
<feature type="transmembrane region" description="Helical" evidence="7">
    <location>
        <begin position="57"/>
        <end position="77"/>
    </location>
</feature>
<comment type="subcellular location">
    <subcellularLocation>
        <location evidence="1">Cell membrane</location>
        <topology evidence="1">Multi-pass membrane protein</topology>
    </subcellularLocation>
</comment>
<dbReference type="Pfam" id="PF07690">
    <property type="entry name" value="MFS_1"/>
    <property type="match status" value="1"/>
</dbReference>
<evidence type="ECO:0000256" key="7">
    <source>
        <dbReference type="SAM" id="Phobius"/>
    </source>
</evidence>
<feature type="transmembrane region" description="Helical" evidence="7">
    <location>
        <begin position="21"/>
        <end position="45"/>
    </location>
</feature>